<feature type="disulfide bond" evidence="5">
    <location>
        <begin position="673"/>
        <end position="690"/>
    </location>
</feature>
<evidence type="ECO:0000256" key="6">
    <source>
        <dbReference type="SAM" id="MobiDB-lite"/>
    </source>
</evidence>
<keyword evidence="2" id="KW-0732">Signal</keyword>
<feature type="domain" description="CUB" evidence="8">
    <location>
        <begin position="342"/>
        <end position="458"/>
    </location>
</feature>
<dbReference type="OrthoDB" id="9946071at2759"/>
<keyword evidence="11" id="KW-1185">Reference proteome</keyword>
<keyword evidence="7" id="KW-1133">Transmembrane helix</keyword>
<dbReference type="Pfam" id="PF00431">
    <property type="entry name" value="CUB"/>
    <property type="match status" value="3"/>
</dbReference>
<gene>
    <name evidence="10" type="ORF">HOLleu_17066</name>
</gene>
<evidence type="ECO:0000313" key="10">
    <source>
        <dbReference type="EMBL" id="KAJ8039373.1"/>
    </source>
</evidence>
<evidence type="ECO:0000256" key="1">
    <source>
        <dbReference type="ARBA" id="ARBA00022536"/>
    </source>
</evidence>
<comment type="caution">
    <text evidence="5">Lacks conserved residue(s) required for the propagation of feature annotation.</text>
</comment>
<dbReference type="InterPro" id="IPR009030">
    <property type="entry name" value="Growth_fac_rcpt_cys_sf"/>
</dbReference>
<sequence>MVFFLSIPNHPILQAPEHKVTVKEWRIAPEYSLMQGIECRDTFNVSGSRFTSPNFPFLEPPGLYCEYVAKASEGEKVELAFTEFDVGDFSLDCLEGSVKVYDGNSTNDPLIAIFCGHILPRNVYSSSKEMLVTYNSTFSSFQEGFEAFFYFLNEETDRSCFEEVRESAIIRSYYYPRDVTTCTHQIQAPGGLRVVLIFTSVAFNIFSSDCLSNELYQFGVWVLDGNHEKDPVLLRHCMFSLPHPVKATGNEMLVISTAIPYLAPFGFSAVVKFVDPSQCMETIVLSGSLITSPSFENNALCYYLIVAPEGSTITLSFTFFSLEEHPDCIYDSLKIWKLPKVCRQLGLMNLRQRLGRKSRHHLTRVEPPGLYCEYVATASEGQRVELIFTSFSVGRLTVDCLQDSVKVYDGNSTNDPLIATLCGPLLPRNVYSSGKDMFVTFNSTIYFSEGFEAFFYFQSEEALAYVYINDLRDELTPDSHQGAVFFSDSLNLNSIIYVFDGNHTTDPVLLRHCSRSLPHVVEASGNQMLVISTTTPYLEEFDFAAVVKFVDPKFHNKELQNDHGRLSCDNGNPCLGSHVSCMDDSTDPYCVCESGYQFVDSSQLECIEFHDRGFQNDGKSSCENANPCLGSHVTCMDDSTDPYCVCERGYQFVDSSQRECIDVNECLGGLDDCEPSANLVCFNEEGGYSCQCLDGFTITANGTCQKENSAITSDVEPDISTLLAFRITAINQKTAVFSTELLDENSDQFNLMASFTCSSVMEAFSGIPSIADGGCSALGFRSGSINVFLQLEITPGETALSTKSMEETFMSKLYDDSHGFKVLQRANGDSITIDENSVIFECKQRKRSILMKFLVTSLYAKTEALVNLTRKSTKEVAYTVSVMTQNRSTFVLFILIPFAFAASLMFFLICCCCVSLKHKTNKNTAVVDQAKAVDETDLNRLNRNISQRMPMVIRNPGATNYEESELEDERRLKHFERIFSEMRRSGRHSIPASAHEDQTESRKCLSEFSHPYTADGSANL</sequence>
<dbReference type="PROSITE" id="PS50026">
    <property type="entry name" value="EGF_3"/>
    <property type="match status" value="1"/>
</dbReference>
<organism evidence="10 11">
    <name type="scientific">Holothuria leucospilota</name>
    <name type="common">Black long sea cucumber</name>
    <name type="synonym">Mertensiothuria leucospilota</name>
    <dbReference type="NCBI Taxonomy" id="206669"/>
    <lineage>
        <taxon>Eukaryota</taxon>
        <taxon>Metazoa</taxon>
        <taxon>Echinodermata</taxon>
        <taxon>Eleutherozoa</taxon>
        <taxon>Echinozoa</taxon>
        <taxon>Holothuroidea</taxon>
        <taxon>Aspidochirotacea</taxon>
        <taxon>Aspidochirotida</taxon>
        <taxon>Holothuriidae</taxon>
        <taxon>Holothuria</taxon>
    </lineage>
</organism>
<feature type="domain" description="EGF-like" evidence="9">
    <location>
        <begin position="662"/>
        <end position="705"/>
    </location>
</feature>
<dbReference type="CDD" id="cd00041">
    <property type="entry name" value="CUB"/>
    <property type="match status" value="3"/>
</dbReference>
<feature type="compositionally biased region" description="Basic and acidic residues" evidence="6">
    <location>
        <begin position="994"/>
        <end position="1005"/>
    </location>
</feature>
<dbReference type="InterPro" id="IPR001881">
    <property type="entry name" value="EGF-like_Ca-bd_dom"/>
</dbReference>
<keyword evidence="7" id="KW-0472">Membrane</keyword>
<reference evidence="10" key="1">
    <citation type="submission" date="2021-10" db="EMBL/GenBank/DDBJ databases">
        <title>Tropical sea cucumber genome reveals ecological adaptation and Cuvierian tubules defense mechanism.</title>
        <authorList>
            <person name="Chen T."/>
        </authorList>
    </citation>
    <scope>NUCLEOTIDE SEQUENCE</scope>
    <source>
        <strain evidence="10">Nanhai2018</strain>
        <tissue evidence="10">Muscle</tissue>
    </source>
</reference>
<feature type="domain" description="CUB" evidence="8">
    <location>
        <begin position="279"/>
        <end position="335"/>
    </location>
</feature>
<evidence type="ECO:0000256" key="4">
    <source>
        <dbReference type="ARBA" id="ARBA00023157"/>
    </source>
</evidence>
<dbReference type="InterPro" id="IPR000152">
    <property type="entry name" value="EGF-type_Asp/Asn_hydroxyl_site"/>
</dbReference>
<evidence type="ECO:0000259" key="8">
    <source>
        <dbReference type="PROSITE" id="PS01180"/>
    </source>
</evidence>
<dbReference type="PANTHER" id="PTHR24251">
    <property type="entry name" value="OVOCHYMASE-RELATED"/>
    <property type="match status" value="1"/>
</dbReference>
<dbReference type="CDD" id="cd00054">
    <property type="entry name" value="EGF_CA"/>
    <property type="match status" value="1"/>
</dbReference>
<keyword evidence="4 5" id="KW-1015">Disulfide bond</keyword>
<dbReference type="AlphaFoldDB" id="A0A9Q1HBH6"/>
<dbReference type="InterPro" id="IPR035914">
    <property type="entry name" value="Sperma_CUB_dom_sf"/>
</dbReference>
<dbReference type="Proteomes" id="UP001152320">
    <property type="component" value="Chromosome 7"/>
</dbReference>
<dbReference type="SMART" id="SM00181">
    <property type="entry name" value="EGF"/>
    <property type="match status" value="3"/>
</dbReference>
<dbReference type="PROSITE" id="PS01187">
    <property type="entry name" value="EGF_CA"/>
    <property type="match status" value="1"/>
</dbReference>
<feature type="region of interest" description="Disordered" evidence="6">
    <location>
        <begin position="986"/>
        <end position="1008"/>
    </location>
</feature>
<dbReference type="InterPro" id="IPR000859">
    <property type="entry name" value="CUB_dom"/>
</dbReference>
<dbReference type="Gene3D" id="2.10.25.10">
    <property type="entry name" value="Laminin"/>
    <property type="match status" value="1"/>
</dbReference>
<accession>A0A9Q1HBH6</accession>
<feature type="domain" description="CUB" evidence="8">
    <location>
        <begin position="156"/>
        <end position="274"/>
    </location>
</feature>
<keyword evidence="3" id="KW-0677">Repeat</keyword>
<evidence type="ECO:0000259" key="9">
    <source>
        <dbReference type="PROSITE" id="PS50026"/>
    </source>
</evidence>
<dbReference type="PROSITE" id="PS01186">
    <property type="entry name" value="EGF_2"/>
    <property type="match status" value="1"/>
</dbReference>
<dbReference type="Gene3D" id="2.60.120.290">
    <property type="entry name" value="Spermadhesin, CUB domain"/>
    <property type="match status" value="4"/>
</dbReference>
<feature type="domain" description="CUB" evidence="8">
    <location>
        <begin position="39"/>
        <end position="152"/>
    </location>
</feature>
<evidence type="ECO:0000313" key="11">
    <source>
        <dbReference type="Proteomes" id="UP001152320"/>
    </source>
</evidence>
<evidence type="ECO:0000256" key="2">
    <source>
        <dbReference type="ARBA" id="ARBA00022729"/>
    </source>
</evidence>
<dbReference type="SUPFAM" id="SSF49854">
    <property type="entry name" value="Spermadhesin, CUB domain"/>
    <property type="match status" value="5"/>
</dbReference>
<dbReference type="InterPro" id="IPR000742">
    <property type="entry name" value="EGF"/>
</dbReference>
<dbReference type="InterPro" id="IPR018097">
    <property type="entry name" value="EGF_Ca-bd_CS"/>
</dbReference>
<evidence type="ECO:0000256" key="5">
    <source>
        <dbReference type="PROSITE-ProRule" id="PRU00076"/>
    </source>
</evidence>
<comment type="caution">
    <text evidence="10">The sequence shown here is derived from an EMBL/GenBank/DDBJ whole genome shotgun (WGS) entry which is preliminary data.</text>
</comment>
<dbReference type="SUPFAM" id="SSF57184">
    <property type="entry name" value="Growth factor receptor domain"/>
    <property type="match status" value="1"/>
</dbReference>
<dbReference type="PROSITE" id="PS00010">
    <property type="entry name" value="ASX_HYDROXYL"/>
    <property type="match status" value="1"/>
</dbReference>
<keyword evidence="7" id="KW-0812">Transmembrane</keyword>
<dbReference type="GO" id="GO:0005509">
    <property type="term" value="F:calcium ion binding"/>
    <property type="evidence" value="ECO:0007669"/>
    <property type="project" value="InterPro"/>
</dbReference>
<name>A0A9Q1HBH6_HOLLE</name>
<dbReference type="InterPro" id="IPR049883">
    <property type="entry name" value="NOTCH1_EGF-like"/>
</dbReference>
<evidence type="ECO:0000256" key="7">
    <source>
        <dbReference type="SAM" id="Phobius"/>
    </source>
</evidence>
<feature type="transmembrane region" description="Helical" evidence="7">
    <location>
        <begin position="890"/>
        <end position="916"/>
    </location>
</feature>
<keyword evidence="1 5" id="KW-0245">EGF-like domain</keyword>
<dbReference type="EMBL" id="JAIZAY010000007">
    <property type="protein sequence ID" value="KAJ8039373.1"/>
    <property type="molecule type" value="Genomic_DNA"/>
</dbReference>
<dbReference type="SMART" id="SM00042">
    <property type="entry name" value="CUB"/>
    <property type="match status" value="3"/>
</dbReference>
<evidence type="ECO:0000256" key="3">
    <source>
        <dbReference type="ARBA" id="ARBA00022737"/>
    </source>
</evidence>
<dbReference type="PANTHER" id="PTHR24251:SF50">
    <property type="entry name" value="ATTRACTIN-LIKE 1A"/>
    <property type="match status" value="1"/>
</dbReference>
<dbReference type="Pfam" id="PF07645">
    <property type="entry name" value="EGF_CA"/>
    <property type="match status" value="1"/>
</dbReference>
<dbReference type="PROSITE" id="PS01180">
    <property type="entry name" value="CUB"/>
    <property type="match status" value="4"/>
</dbReference>
<protein>
    <submittedName>
        <fullName evidence="10">Cubilin</fullName>
    </submittedName>
</protein>
<dbReference type="SMART" id="SM00179">
    <property type="entry name" value="EGF_CA"/>
    <property type="match status" value="1"/>
</dbReference>
<proteinExistence type="predicted"/>